<dbReference type="EMBL" id="JALHLE010000023">
    <property type="protein sequence ID" value="MCJ2179757.1"/>
    <property type="molecule type" value="Genomic_DNA"/>
</dbReference>
<gene>
    <name evidence="2" type="ORF">MTR64_14380</name>
</gene>
<name>A0ABT0B3X3_9SPHN</name>
<protein>
    <submittedName>
        <fullName evidence="2">Uncharacterized protein</fullName>
    </submittedName>
</protein>
<keyword evidence="3" id="KW-1185">Reference proteome</keyword>
<comment type="caution">
    <text evidence="2">The sequence shown here is derived from an EMBL/GenBank/DDBJ whole genome shotgun (WGS) entry which is preliminary data.</text>
</comment>
<dbReference type="Proteomes" id="UP001162880">
    <property type="component" value="Unassembled WGS sequence"/>
</dbReference>
<evidence type="ECO:0000313" key="2">
    <source>
        <dbReference type="EMBL" id="MCJ2179757.1"/>
    </source>
</evidence>
<proteinExistence type="predicted"/>
<accession>A0ABT0B3X3</accession>
<evidence type="ECO:0000256" key="1">
    <source>
        <dbReference type="SAM" id="MobiDB-lite"/>
    </source>
</evidence>
<feature type="region of interest" description="Disordered" evidence="1">
    <location>
        <begin position="1"/>
        <end position="20"/>
    </location>
</feature>
<organism evidence="2 3">
    <name type="scientific">Novosphingobium album</name>
    <name type="common">ex Hu et al. 2023</name>
    <dbReference type="NCBI Taxonomy" id="2930093"/>
    <lineage>
        <taxon>Bacteria</taxon>
        <taxon>Pseudomonadati</taxon>
        <taxon>Pseudomonadota</taxon>
        <taxon>Alphaproteobacteria</taxon>
        <taxon>Sphingomonadales</taxon>
        <taxon>Sphingomonadaceae</taxon>
        <taxon>Novosphingobium</taxon>
    </lineage>
</organism>
<sequence length="110" mass="11683">MTKTVKPGAKAPGTAAPVPGTGLLSLTLDSCQLWADSCAVIAMRTSAILTQRPGSEREAVRMVTEKWHAAIELGTKLALAPHDPVKTSLDFFGPRVSANRKRLERMGGGK</sequence>
<evidence type="ECO:0000313" key="3">
    <source>
        <dbReference type="Proteomes" id="UP001162880"/>
    </source>
</evidence>
<dbReference type="RefSeq" id="WP_243994822.1">
    <property type="nucleotide sequence ID" value="NZ_JALHLE010000023.1"/>
</dbReference>
<reference evidence="2" key="1">
    <citation type="submission" date="2022-03" db="EMBL/GenBank/DDBJ databases">
        <title>Identification of a novel bacterium isolated from mangrove sediments.</title>
        <authorList>
            <person name="Pan X."/>
        </authorList>
    </citation>
    <scope>NUCLEOTIDE SEQUENCE</scope>
    <source>
        <strain evidence="2">B2580</strain>
    </source>
</reference>